<gene>
    <name evidence="2" type="ORF">ABK249_00370</name>
</gene>
<accession>A0ABV0LVU4</accession>
<protein>
    <submittedName>
        <fullName evidence="2">FRG domain-containing protein</fullName>
    </submittedName>
</protein>
<dbReference type="Proteomes" id="UP001496627">
    <property type="component" value="Unassembled WGS sequence"/>
</dbReference>
<dbReference type="EMBL" id="JBEAAL010000001">
    <property type="protein sequence ID" value="MEQ1403371.1"/>
    <property type="molecule type" value="Genomic_DNA"/>
</dbReference>
<evidence type="ECO:0000313" key="3">
    <source>
        <dbReference type="Proteomes" id="UP001496627"/>
    </source>
</evidence>
<proteinExistence type="predicted"/>
<name>A0ABV0LVU4_9HYPH</name>
<dbReference type="SMART" id="SM00901">
    <property type="entry name" value="FRG"/>
    <property type="match status" value="1"/>
</dbReference>
<feature type="domain" description="FRG" evidence="1">
    <location>
        <begin position="134"/>
        <end position="239"/>
    </location>
</feature>
<comment type="caution">
    <text evidence="2">The sequence shown here is derived from an EMBL/GenBank/DDBJ whole genome shotgun (WGS) entry which is preliminary data.</text>
</comment>
<sequence length="352" mass="40567">MMIDADDLGDHVEGRAYVFDNAQGMPGFVASFRTSNRNPVQTLNIALDVLHPVTFDVIPRHQVPQVFPGQAIPASATLILTLKKRVLSVKWSTPAGTSGTAMLPRSKADKPSDYRADRAIKTWDSFKRFAIGLEPGRFIFRGQSRPFRLRTAFHRTKRKDLVRFINEDIPTLHRMLTARTKHLFNLNEPLQNGAFWNLAQHHGYPTPLLDWTHSPFVAAYFAFRPERQTIDMRSDKVRIVMFDRRQWTTDFSQLQRVHFTRPHFSILEAYAIENERALPQQALSSVTNVDDIESYISSREVQQGKRYLRTFDLPYEERDNVLRELRLMGITAGSLFPGFDGACEELRMRLFG</sequence>
<organism evidence="2 3">
    <name type="scientific">Neorhizobium phenanthreniclasticum</name>
    <dbReference type="NCBI Taxonomy" id="3157917"/>
    <lineage>
        <taxon>Bacteria</taxon>
        <taxon>Pseudomonadati</taxon>
        <taxon>Pseudomonadota</taxon>
        <taxon>Alphaproteobacteria</taxon>
        <taxon>Hyphomicrobiales</taxon>
        <taxon>Rhizobiaceae</taxon>
        <taxon>Rhizobium/Agrobacterium group</taxon>
        <taxon>Neorhizobium</taxon>
    </lineage>
</organism>
<evidence type="ECO:0000313" key="2">
    <source>
        <dbReference type="EMBL" id="MEQ1403371.1"/>
    </source>
</evidence>
<keyword evidence="3" id="KW-1185">Reference proteome</keyword>
<dbReference type="InterPro" id="IPR014966">
    <property type="entry name" value="FRG-dom"/>
</dbReference>
<dbReference type="Pfam" id="PF08867">
    <property type="entry name" value="FRG"/>
    <property type="match status" value="1"/>
</dbReference>
<evidence type="ECO:0000259" key="1">
    <source>
        <dbReference type="SMART" id="SM00901"/>
    </source>
</evidence>
<reference evidence="2 3" key="1">
    <citation type="submission" date="2024-05" db="EMBL/GenBank/DDBJ databases">
        <title>Neorhizobium sp. Rsf11, a plant growth promoting and heavy metal resistant PAH-degrader.</title>
        <authorList>
            <person name="Golubev S.N."/>
            <person name="Muratova A.Y."/>
            <person name="Markelova M.I."/>
        </authorList>
    </citation>
    <scope>NUCLEOTIDE SEQUENCE [LARGE SCALE GENOMIC DNA]</scope>
    <source>
        <strain evidence="2 3">Rsf11</strain>
    </source>
</reference>